<evidence type="ECO:0000256" key="5">
    <source>
        <dbReference type="ARBA" id="ARBA00022692"/>
    </source>
</evidence>
<feature type="transmembrane region" description="Helical" evidence="8">
    <location>
        <begin position="119"/>
        <end position="139"/>
    </location>
</feature>
<keyword evidence="12" id="KW-1185">Reference proteome</keyword>
<feature type="transmembrane region" description="Helical" evidence="8">
    <location>
        <begin position="442"/>
        <end position="463"/>
    </location>
</feature>
<evidence type="ECO:0000256" key="8">
    <source>
        <dbReference type="RuleBase" id="RU363032"/>
    </source>
</evidence>
<keyword evidence="3" id="KW-1003">Cell membrane</keyword>
<feature type="transmembrane region" description="Helical" evidence="8">
    <location>
        <begin position="414"/>
        <end position="436"/>
    </location>
</feature>
<comment type="caution">
    <text evidence="11">The sequence shown here is derived from an EMBL/GenBank/DDBJ whole genome shotgun (WGS) entry which is preliminary data.</text>
</comment>
<reference evidence="12" key="1">
    <citation type="journal article" date="2019" name="Int. J. Syst. Evol. Microbiol.">
        <title>The Global Catalogue of Microorganisms (GCM) 10K type strain sequencing project: providing services to taxonomists for standard genome sequencing and annotation.</title>
        <authorList>
            <consortium name="The Broad Institute Genomics Platform"/>
            <consortium name="The Broad Institute Genome Sequencing Center for Infectious Disease"/>
            <person name="Wu L."/>
            <person name="Ma J."/>
        </authorList>
    </citation>
    <scope>NUCLEOTIDE SEQUENCE [LARGE SCALE GENOMIC DNA]</scope>
    <source>
        <strain evidence="12">DT72</strain>
    </source>
</reference>
<comment type="similarity">
    <text evidence="8">Belongs to the binding-protein-dependent transport system permease family.</text>
</comment>
<dbReference type="Gene3D" id="1.10.3720.10">
    <property type="entry name" value="MetI-like"/>
    <property type="match status" value="2"/>
</dbReference>
<dbReference type="RefSeq" id="WP_378483529.1">
    <property type="nucleotide sequence ID" value="NZ_JBHUFB010000003.1"/>
</dbReference>
<evidence type="ECO:0000256" key="9">
    <source>
        <dbReference type="SAM" id="MobiDB-lite"/>
    </source>
</evidence>
<evidence type="ECO:0000256" key="7">
    <source>
        <dbReference type="ARBA" id="ARBA00023136"/>
    </source>
</evidence>
<feature type="transmembrane region" description="Helical" evidence="8">
    <location>
        <begin position="270"/>
        <end position="292"/>
    </location>
</feature>
<organism evidence="11 12">
    <name type="scientific">Rhodococcus gannanensis</name>
    <dbReference type="NCBI Taxonomy" id="1960308"/>
    <lineage>
        <taxon>Bacteria</taxon>
        <taxon>Bacillati</taxon>
        <taxon>Actinomycetota</taxon>
        <taxon>Actinomycetes</taxon>
        <taxon>Mycobacteriales</taxon>
        <taxon>Nocardiaceae</taxon>
        <taxon>Rhodococcus</taxon>
    </lineage>
</organism>
<keyword evidence="5 8" id="KW-0812">Transmembrane</keyword>
<feature type="transmembrane region" description="Helical" evidence="8">
    <location>
        <begin position="227"/>
        <end position="250"/>
    </location>
</feature>
<feature type="transmembrane region" description="Helical" evidence="8">
    <location>
        <begin position="505"/>
        <end position="526"/>
    </location>
</feature>
<gene>
    <name evidence="11" type="ORF">ACFSJG_01980</name>
</gene>
<accession>A0ABW4P1U5</accession>
<evidence type="ECO:0000313" key="11">
    <source>
        <dbReference type="EMBL" id="MFD1810970.1"/>
    </source>
</evidence>
<keyword evidence="2 8" id="KW-0813">Transport</keyword>
<dbReference type="Pfam" id="PF00528">
    <property type="entry name" value="BPD_transp_1"/>
    <property type="match status" value="2"/>
</dbReference>
<comment type="subcellular location">
    <subcellularLocation>
        <location evidence="1">Cell inner membrane</location>
        <topology evidence="1">Multi-pass membrane protein</topology>
    </subcellularLocation>
    <subcellularLocation>
        <location evidence="8">Cell membrane</location>
        <topology evidence="8">Multi-pass membrane protein</topology>
    </subcellularLocation>
</comment>
<feature type="transmembrane region" description="Helical" evidence="8">
    <location>
        <begin position="546"/>
        <end position="571"/>
    </location>
</feature>
<keyword evidence="4" id="KW-0997">Cell inner membrane</keyword>
<proteinExistence type="inferred from homology"/>
<dbReference type="PANTHER" id="PTHR43357">
    <property type="entry name" value="INNER MEMBRANE ABC TRANSPORTER PERMEASE PROTEIN YDCV"/>
    <property type="match status" value="1"/>
</dbReference>
<dbReference type="InterPro" id="IPR035906">
    <property type="entry name" value="MetI-like_sf"/>
</dbReference>
<dbReference type="PANTHER" id="PTHR43357:SF4">
    <property type="entry name" value="INNER MEMBRANE ABC TRANSPORTER PERMEASE PROTEIN YDCV"/>
    <property type="match status" value="1"/>
</dbReference>
<keyword evidence="7 8" id="KW-0472">Membrane</keyword>
<protein>
    <submittedName>
        <fullName evidence="11">ABC transporter permease</fullName>
    </submittedName>
</protein>
<dbReference type="Proteomes" id="UP001597286">
    <property type="component" value="Unassembled WGS sequence"/>
</dbReference>
<feature type="transmembrane region" description="Helical" evidence="8">
    <location>
        <begin position="37"/>
        <end position="55"/>
    </location>
</feature>
<feature type="transmembrane region" description="Helical" evidence="8">
    <location>
        <begin position="170"/>
        <end position="189"/>
    </location>
</feature>
<dbReference type="SUPFAM" id="SSF161098">
    <property type="entry name" value="MetI-like"/>
    <property type="match status" value="2"/>
</dbReference>
<evidence type="ECO:0000256" key="3">
    <source>
        <dbReference type="ARBA" id="ARBA00022475"/>
    </source>
</evidence>
<evidence type="ECO:0000256" key="4">
    <source>
        <dbReference type="ARBA" id="ARBA00022519"/>
    </source>
</evidence>
<evidence type="ECO:0000313" key="12">
    <source>
        <dbReference type="Proteomes" id="UP001597286"/>
    </source>
</evidence>
<feature type="domain" description="ABC transmembrane type-1" evidence="10">
    <location>
        <begin position="82"/>
        <end position="293"/>
    </location>
</feature>
<evidence type="ECO:0000259" key="10">
    <source>
        <dbReference type="PROSITE" id="PS50928"/>
    </source>
</evidence>
<keyword evidence="6 8" id="KW-1133">Transmembrane helix</keyword>
<evidence type="ECO:0000256" key="1">
    <source>
        <dbReference type="ARBA" id="ARBA00004429"/>
    </source>
</evidence>
<dbReference type="InterPro" id="IPR000515">
    <property type="entry name" value="MetI-like"/>
</dbReference>
<feature type="transmembrane region" description="Helical" evidence="8">
    <location>
        <begin position="84"/>
        <end position="107"/>
    </location>
</feature>
<dbReference type="EMBL" id="JBHUFB010000003">
    <property type="protein sequence ID" value="MFD1810970.1"/>
    <property type="molecule type" value="Genomic_DNA"/>
</dbReference>
<feature type="transmembrane region" description="Helical" evidence="8">
    <location>
        <begin position="380"/>
        <end position="402"/>
    </location>
</feature>
<evidence type="ECO:0000256" key="6">
    <source>
        <dbReference type="ARBA" id="ARBA00022989"/>
    </source>
</evidence>
<feature type="domain" description="ABC transmembrane type-1" evidence="10">
    <location>
        <begin position="376"/>
        <end position="568"/>
    </location>
</feature>
<feature type="transmembrane region" description="Helical" evidence="8">
    <location>
        <begin position="322"/>
        <end position="345"/>
    </location>
</feature>
<sequence length="580" mass="61458">MATLTLPDSPAPAPSAPSTRSPSLMENEKVRSAARRLGVVAFAAFLAYLVILPIVRLQATAFEDGGAGFSRAFGLDRIGQILKYTVGLAIGSVVIAMVLGTALAWAASRLPRRLEFLRILPILPIVIPAVAAIAGWAFLLSPRPGYLNAALRNLPWWSHLEEGPVDVYSIQWIVIITGFSLSSFVYMFVSSGFSNINSEMLEAAQVSGMPEWKVFFRVTLPLLRPTLIYGGGVALLLGLGQFTGPLLLGTNSGVGVLTTEMYFQISDSPAQFATAAALGSPLLFAGIAVVFAQKAMLGNQKRFVTHGGKAFRSQGRPSRVGAALIVIFSLLSTVLPILALAFVSLSRYWRGSIDLSTLTVDNFRTVFSTTAVPSAITNSLVFSLGSMAIALPLGFVAASLIVRGVRYPALRVLVDVLVSMPLGVPAVIFGAAFLLTYTEGPIVLYGTPWVVILVYVTLMLPFATRMQLSTMLALGDSYLEASRVSGAGFLRTNTRILLPLMRGSLGGTAALIFVLLTHEFTASLLVRASKTQVMGTVLFDAWSNGSYPLVAAVALIMTGVTAVGVAAAMLVGGADSLSKM</sequence>
<feature type="region of interest" description="Disordered" evidence="9">
    <location>
        <begin position="1"/>
        <end position="25"/>
    </location>
</feature>
<dbReference type="CDD" id="cd06261">
    <property type="entry name" value="TM_PBP2"/>
    <property type="match status" value="2"/>
</dbReference>
<name>A0ABW4P1U5_9NOCA</name>
<dbReference type="PROSITE" id="PS50928">
    <property type="entry name" value="ABC_TM1"/>
    <property type="match status" value="2"/>
</dbReference>
<evidence type="ECO:0000256" key="2">
    <source>
        <dbReference type="ARBA" id="ARBA00022448"/>
    </source>
</evidence>